<dbReference type="Proteomes" id="UP000811545">
    <property type="component" value="Unassembled WGS sequence"/>
</dbReference>
<name>A0A9E2BJ21_PSYF1</name>
<gene>
    <name evidence="1" type="ORF">DDT42_01881</name>
</gene>
<evidence type="ECO:0000313" key="1">
    <source>
        <dbReference type="EMBL" id="MBT9146002.1"/>
    </source>
</evidence>
<sequence>MLRNDTLFGNFQIKIDPIETGKLEHIRNFTYRFTAYSNFVGIDTLHYYVTNEFTTQHCYLIFNINATCNFFSNPDSIQILENQSARLNVMANDSFCSLPAVLEIPVQPTRATVSVSGQELIINPQANYWGNFKFGYRLNNSVGNETSTSEVLVKVIPDIACKESFIPMGDNFNTPQTDPIIIPFSELINNDNACPGDKNISNVVINLSGIQYGTISVFGDYFIYTPNPNSQGRTESISYSSQSNRFPEVRNSALIQIRIE</sequence>
<protein>
    <submittedName>
        <fullName evidence="1">Uncharacterized protein</fullName>
    </submittedName>
</protein>
<comment type="caution">
    <text evidence="1">The sequence shown here is derived from an EMBL/GenBank/DDBJ whole genome shotgun (WGS) entry which is preliminary data.</text>
</comment>
<evidence type="ECO:0000313" key="2">
    <source>
        <dbReference type="Proteomes" id="UP000811545"/>
    </source>
</evidence>
<dbReference type="EMBL" id="QLTW01000263">
    <property type="protein sequence ID" value="MBT9146002.1"/>
    <property type="molecule type" value="Genomic_DNA"/>
</dbReference>
<reference evidence="1 2" key="1">
    <citation type="journal article" date="2021" name="bioRxiv">
        <title>Unique metabolic strategies in Hadean analogues reveal hints for primordial physiology.</title>
        <authorList>
            <person name="Nobu M.K."/>
            <person name="Nakai R."/>
            <person name="Tamazawa S."/>
            <person name="Mori H."/>
            <person name="Toyoda A."/>
            <person name="Ijiri A."/>
            <person name="Suzuki S."/>
            <person name="Kurokawa K."/>
            <person name="Kamagata Y."/>
            <person name="Tamaki H."/>
        </authorList>
    </citation>
    <scope>NUCLEOTIDE SEQUENCE [LARGE SCALE GENOMIC DNA]</scope>
    <source>
        <strain evidence="1">BS525</strain>
    </source>
</reference>
<dbReference type="Pfam" id="PF17963">
    <property type="entry name" value="Big_9"/>
    <property type="match status" value="1"/>
</dbReference>
<accession>A0A9E2BJ21</accession>
<proteinExistence type="predicted"/>
<organism evidence="1 2">
    <name type="scientific">Psychracetigena formicireducens</name>
    <dbReference type="NCBI Taxonomy" id="2986056"/>
    <lineage>
        <taxon>Bacteria</taxon>
        <taxon>Bacillati</taxon>
        <taxon>Candidatus Lithacetigenota</taxon>
        <taxon>Candidatus Psychracetigena</taxon>
    </lineage>
</organism>
<dbReference type="AlphaFoldDB" id="A0A9E2BJ21"/>